<name>A0ABN2P2G3_9MICC</name>
<keyword evidence="2" id="KW-1133">Transmembrane helix</keyword>
<dbReference type="InterPro" id="IPR018114">
    <property type="entry name" value="TRYPSIN_HIS"/>
</dbReference>
<feature type="region of interest" description="Disordered" evidence="1">
    <location>
        <begin position="120"/>
        <end position="162"/>
    </location>
</feature>
<evidence type="ECO:0000256" key="1">
    <source>
        <dbReference type="SAM" id="MobiDB-lite"/>
    </source>
</evidence>
<proteinExistence type="predicted"/>
<feature type="compositionally biased region" description="Low complexity" evidence="1">
    <location>
        <begin position="142"/>
        <end position="151"/>
    </location>
</feature>
<feature type="transmembrane region" description="Helical" evidence="2">
    <location>
        <begin position="785"/>
        <end position="805"/>
    </location>
</feature>
<dbReference type="Proteomes" id="UP001500784">
    <property type="component" value="Unassembled WGS sequence"/>
</dbReference>
<evidence type="ECO:0000313" key="5">
    <source>
        <dbReference type="Proteomes" id="UP001500784"/>
    </source>
</evidence>
<organism evidence="4 5">
    <name type="scientific">Arthrobacter gandavensis</name>
    <dbReference type="NCBI Taxonomy" id="169960"/>
    <lineage>
        <taxon>Bacteria</taxon>
        <taxon>Bacillati</taxon>
        <taxon>Actinomycetota</taxon>
        <taxon>Actinomycetes</taxon>
        <taxon>Micrococcales</taxon>
        <taxon>Micrococcaceae</taxon>
        <taxon>Arthrobacter</taxon>
    </lineage>
</organism>
<dbReference type="InterPro" id="IPR001254">
    <property type="entry name" value="Trypsin_dom"/>
</dbReference>
<dbReference type="Gene3D" id="2.40.10.10">
    <property type="entry name" value="Trypsin-like serine proteases"/>
    <property type="match status" value="2"/>
</dbReference>
<dbReference type="InterPro" id="IPR009003">
    <property type="entry name" value="Peptidase_S1_PA"/>
</dbReference>
<dbReference type="InterPro" id="IPR043504">
    <property type="entry name" value="Peptidase_S1_PA_chymotrypsin"/>
</dbReference>
<accession>A0ABN2P2G3</accession>
<evidence type="ECO:0000313" key="4">
    <source>
        <dbReference type="EMBL" id="GAA1907201.1"/>
    </source>
</evidence>
<keyword evidence="2" id="KW-0812">Transmembrane</keyword>
<evidence type="ECO:0000256" key="2">
    <source>
        <dbReference type="SAM" id="Phobius"/>
    </source>
</evidence>
<dbReference type="NCBIfam" id="NF033510">
    <property type="entry name" value="Ca_tandemer"/>
    <property type="match status" value="2"/>
</dbReference>
<reference evidence="4 5" key="1">
    <citation type="journal article" date="2019" name="Int. J. Syst. Evol. Microbiol.">
        <title>The Global Catalogue of Microorganisms (GCM) 10K type strain sequencing project: providing services to taxonomists for standard genome sequencing and annotation.</title>
        <authorList>
            <consortium name="The Broad Institute Genomics Platform"/>
            <consortium name="The Broad Institute Genome Sequencing Center for Infectious Disease"/>
            <person name="Wu L."/>
            <person name="Ma J."/>
        </authorList>
    </citation>
    <scope>NUCLEOTIDE SEQUENCE [LARGE SCALE GENOMIC DNA]</scope>
    <source>
        <strain evidence="4 5">JCM 13316</strain>
    </source>
</reference>
<dbReference type="SUPFAM" id="SSF50494">
    <property type="entry name" value="Trypsin-like serine proteases"/>
    <property type="match status" value="1"/>
</dbReference>
<dbReference type="Gene3D" id="2.60.40.10">
    <property type="entry name" value="Immunoglobulins"/>
    <property type="match status" value="2"/>
</dbReference>
<keyword evidence="2" id="KW-0472">Membrane</keyword>
<protein>
    <recommendedName>
        <fullName evidence="3">Peptidase S1 domain-containing protein</fullName>
    </recommendedName>
</protein>
<keyword evidence="5" id="KW-1185">Reference proteome</keyword>
<comment type="caution">
    <text evidence="4">The sequence shown here is derived from an EMBL/GenBank/DDBJ whole genome shotgun (WGS) entry which is preliminary data.</text>
</comment>
<dbReference type="CDD" id="cd21112">
    <property type="entry name" value="alphaLP-like"/>
    <property type="match status" value="1"/>
</dbReference>
<gene>
    <name evidence="4" type="ORF">GCM10009688_09000</name>
</gene>
<dbReference type="InterPro" id="IPR013783">
    <property type="entry name" value="Ig-like_fold"/>
</dbReference>
<dbReference type="EMBL" id="BAAALV010000002">
    <property type="protein sequence ID" value="GAA1907201.1"/>
    <property type="molecule type" value="Genomic_DNA"/>
</dbReference>
<dbReference type="PROSITE" id="PS00134">
    <property type="entry name" value="TRYPSIN_HIS"/>
    <property type="match status" value="1"/>
</dbReference>
<sequence length="818" mass="80719">MPAQAAPGSDVSADAAPEQLAAAYDSVLPPGLAEALLRDLGITEEAFQAAGEAGQRAAAALPALQATEGFSGLELRDGEILVYGTGAALQAQADALGATLHAPVADPAPATDAVAVATGTEPAAPETEGQSGEQVLEEENQEPAPATPEEVPVADEAEKPKRTASDLAELARDYIAAFGVQGLQSVGLGADGFTIRVADPEVSRTPNNARMATASSPSPADYAAGFTNVTIQDAAGTGTPLAQEVFGGQGFLGDAGGGYAACSIGFNGWDPSGNPAVITAGHCTLDGTVQNTLLAPETQQDPVTTALGTFGASVFGGPGNATVNPDNPDPATFGTDVAVIDSINPDLELVPEVTHWASEDLSETTTRITGVGTPVVGAPVCRSGLTTGWTCGFVQELAIFTVPGHNNGTDPADIRAVTGFISDFQGAPGDSGGPVISGSTALGLVSAGFDTDKDGAIDKVGSADLATALAYVPGYSVAVHLEAPALNVKDGDTVYTDQVLSGTAPAGAVVRVTVAGVGGEIPVAADGSWSMLVPRTVQDGESARFSLTAVNGFNTSETAVYNLVTAHSALDAPVLLSPVDGSSAVGALSTVEGLAEPGATVEIALGTARTPAEDGARALAVPAAVTVTADSSGTFAATLDEPLTPGYYVLAATQDGVGGKTVSPAAAAAFSVLHPAPAITSLRNGEVFTEASAPRSISGTGIAGAVLTLSAGSEPLNAVVAADGTWSVEAGAWVPGEFTVTAVQELDGVGSAPASATFSVTALQAAAVTRTPGGLASTGADGGSLTALLSAAGVLLAGGAAGIGLSRRRTRGEAAALR</sequence>
<evidence type="ECO:0000259" key="3">
    <source>
        <dbReference type="PROSITE" id="PS50240"/>
    </source>
</evidence>
<dbReference type="PROSITE" id="PS50240">
    <property type="entry name" value="TRYPSIN_DOM"/>
    <property type="match status" value="1"/>
</dbReference>
<feature type="domain" description="Peptidase S1" evidence="3">
    <location>
        <begin position="222"/>
        <end position="504"/>
    </location>
</feature>
<dbReference type="Pfam" id="PF00089">
    <property type="entry name" value="Trypsin"/>
    <property type="match status" value="1"/>
</dbReference>